<dbReference type="Gene3D" id="3.20.20.70">
    <property type="entry name" value="Aldolase class I"/>
    <property type="match status" value="1"/>
</dbReference>
<dbReference type="EMBL" id="JACHEB010000012">
    <property type="protein sequence ID" value="MBB5330916.1"/>
    <property type="molecule type" value="Genomic_DNA"/>
</dbReference>
<dbReference type="CDD" id="cd21109">
    <property type="entry name" value="SPASM"/>
    <property type="match status" value="1"/>
</dbReference>
<feature type="domain" description="4Fe4S-binding SPASM" evidence="1">
    <location>
        <begin position="88"/>
        <end position="147"/>
    </location>
</feature>
<dbReference type="Proteomes" id="UP000535182">
    <property type="component" value="Unassembled WGS sequence"/>
</dbReference>
<organism evidence="2 3">
    <name type="scientific">Tunturiibacter gelidiferens</name>
    <dbReference type="NCBI Taxonomy" id="3069689"/>
    <lineage>
        <taxon>Bacteria</taxon>
        <taxon>Pseudomonadati</taxon>
        <taxon>Acidobacteriota</taxon>
        <taxon>Terriglobia</taxon>
        <taxon>Terriglobales</taxon>
        <taxon>Acidobacteriaceae</taxon>
        <taxon>Tunturiibacter</taxon>
    </lineage>
</organism>
<dbReference type="RefSeq" id="WP_260698484.1">
    <property type="nucleotide sequence ID" value="NZ_JACHEB010000012.1"/>
</dbReference>
<protein>
    <submittedName>
        <fullName evidence="2">MoaA/NifB/PqqE/SkfB family radical SAM enzyme</fullName>
    </submittedName>
</protein>
<gene>
    <name evidence="2" type="ORF">HDF14_004553</name>
</gene>
<dbReference type="InterPro" id="IPR013785">
    <property type="entry name" value="Aldolase_TIM"/>
</dbReference>
<sequence length="162" mass="18498">MNSISFLAADLTSEAFNRLQIWPAEKQNQIGLTLKETIDLEVEIEQMIQEFEIDLNRRFIAESPAKLRRITRRFREHLGQFSPEAPLCNAPWVSAVVEIDGDVRPCFFHNSIGNMTHSTLEDVVNGDRAREFRASLDVETNEICKRCVCSLNYSLARNTPVA</sequence>
<dbReference type="SUPFAM" id="SSF102114">
    <property type="entry name" value="Radical SAM enzymes"/>
    <property type="match status" value="1"/>
</dbReference>
<keyword evidence="3" id="KW-1185">Reference proteome</keyword>
<accession>A0A9X0QI56</accession>
<name>A0A9X0QI56_9BACT</name>
<dbReference type="InterPro" id="IPR058240">
    <property type="entry name" value="rSAM_sf"/>
</dbReference>
<evidence type="ECO:0000259" key="1">
    <source>
        <dbReference type="Pfam" id="PF13186"/>
    </source>
</evidence>
<dbReference type="Pfam" id="PF13186">
    <property type="entry name" value="SPASM"/>
    <property type="match status" value="1"/>
</dbReference>
<dbReference type="AlphaFoldDB" id="A0A9X0QI56"/>
<evidence type="ECO:0000313" key="3">
    <source>
        <dbReference type="Proteomes" id="UP000535182"/>
    </source>
</evidence>
<evidence type="ECO:0000313" key="2">
    <source>
        <dbReference type="EMBL" id="MBB5330916.1"/>
    </source>
</evidence>
<proteinExistence type="predicted"/>
<comment type="caution">
    <text evidence="2">The sequence shown here is derived from an EMBL/GenBank/DDBJ whole genome shotgun (WGS) entry which is preliminary data.</text>
</comment>
<reference evidence="2 3" key="1">
    <citation type="submission" date="2020-08" db="EMBL/GenBank/DDBJ databases">
        <title>Genomic Encyclopedia of Type Strains, Phase IV (KMG-V): Genome sequencing to study the core and pangenomes of soil and plant-associated prokaryotes.</title>
        <authorList>
            <person name="Whitman W."/>
        </authorList>
    </citation>
    <scope>NUCLEOTIDE SEQUENCE [LARGE SCALE GENOMIC DNA]</scope>
    <source>
        <strain evidence="2 3">X5P2</strain>
    </source>
</reference>
<dbReference type="InterPro" id="IPR023885">
    <property type="entry name" value="4Fe4S-binding_SPASM_dom"/>
</dbReference>